<dbReference type="GeneID" id="87904022"/>
<comment type="caution">
    <text evidence="1">The sequence shown here is derived from an EMBL/GenBank/DDBJ whole genome shotgun (WGS) entry which is preliminary data.</text>
</comment>
<dbReference type="Proteomes" id="UP001323405">
    <property type="component" value="Unassembled WGS sequence"/>
</dbReference>
<proteinExistence type="predicted"/>
<dbReference type="EMBL" id="JAFFHA010000008">
    <property type="protein sequence ID" value="KAK4652411.1"/>
    <property type="molecule type" value="Genomic_DNA"/>
</dbReference>
<evidence type="ECO:0000313" key="2">
    <source>
        <dbReference type="Proteomes" id="UP001323405"/>
    </source>
</evidence>
<evidence type="ECO:0000313" key="1">
    <source>
        <dbReference type="EMBL" id="KAK4652411.1"/>
    </source>
</evidence>
<accession>A0ABR0G9M7</accession>
<sequence length="61" mass="6844">MDDSCVEATSMWSWLAIVVDKKVETATWFEPLEDSYIGANKEILGWACGRRMNSENDNSAA</sequence>
<gene>
    <name evidence="1" type="ORF">QC762_0102770</name>
</gene>
<protein>
    <submittedName>
        <fullName evidence="1">Uncharacterized protein</fullName>
    </submittedName>
</protein>
<organism evidence="1 2">
    <name type="scientific">Podospora pseudocomata</name>
    <dbReference type="NCBI Taxonomy" id="2093779"/>
    <lineage>
        <taxon>Eukaryota</taxon>
        <taxon>Fungi</taxon>
        <taxon>Dikarya</taxon>
        <taxon>Ascomycota</taxon>
        <taxon>Pezizomycotina</taxon>
        <taxon>Sordariomycetes</taxon>
        <taxon>Sordariomycetidae</taxon>
        <taxon>Sordariales</taxon>
        <taxon>Podosporaceae</taxon>
        <taxon>Podospora</taxon>
    </lineage>
</organism>
<dbReference type="RefSeq" id="XP_062741386.1">
    <property type="nucleotide sequence ID" value="XM_062884219.1"/>
</dbReference>
<reference evidence="1 2" key="1">
    <citation type="journal article" date="2023" name="bioRxiv">
        <title>High-quality genome assemblies of four members of thePodospora anserinaspecies complex.</title>
        <authorList>
            <person name="Ament-Velasquez S.L."/>
            <person name="Vogan A.A."/>
            <person name="Wallerman O."/>
            <person name="Hartmann F."/>
            <person name="Gautier V."/>
            <person name="Silar P."/>
            <person name="Giraud T."/>
            <person name="Johannesson H."/>
        </authorList>
    </citation>
    <scope>NUCLEOTIDE SEQUENCE [LARGE SCALE GENOMIC DNA]</scope>
    <source>
        <strain evidence="1 2">CBS 415.72m</strain>
    </source>
</reference>
<keyword evidence="2" id="KW-1185">Reference proteome</keyword>
<name>A0ABR0G9M7_9PEZI</name>